<evidence type="ECO:0000313" key="2">
    <source>
        <dbReference type="Proteomes" id="UP000015241"/>
    </source>
</evidence>
<protein>
    <submittedName>
        <fullName evidence="1">Uncharacterized protein</fullName>
    </submittedName>
</protein>
<proteinExistence type="predicted"/>
<keyword evidence="2" id="KW-1185">Reference proteome</keyword>
<sequence>MVCSMHESCSGGGGTIVHDGGRSEVVEGYDWQRGTFGHFAVAHLWLANTWLSHGNAYQQWAYQEPVLEEQAGRNVPIRGSTTHPTPCGVVYEILRSGTPWYTPNAGSRVADKFKVVKCSVFPMSAVIAKLESVIGLNPGEYATLFKWGPEDSELEGSTEITYFVNRVCLAQRKNSMTSHWIQYWAESCKD</sequence>
<accession>S8DL23</accession>
<dbReference type="InParanoid" id="S8DL23"/>
<dbReference type="AlphaFoldDB" id="S8DL23"/>
<dbReference type="Proteomes" id="UP000015241">
    <property type="component" value="Unassembled WGS sequence"/>
</dbReference>
<dbReference type="OrthoDB" id="10642497at2759"/>
<dbReference type="HOGENOM" id="CLU_1428005_0_0_1"/>
<reference evidence="1 2" key="1">
    <citation type="journal article" date="2012" name="Science">
        <title>The Paleozoic origin of enzymatic lignin decomposition reconstructed from 31 fungal genomes.</title>
        <authorList>
            <person name="Floudas D."/>
            <person name="Binder M."/>
            <person name="Riley R."/>
            <person name="Barry K."/>
            <person name="Blanchette R.A."/>
            <person name="Henrissat B."/>
            <person name="Martinez A.T."/>
            <person name="Otillar R."/>
            <person name="Spatafora J.W."/>
            <person name="Yadav J.S."/>
            <person name="Aerts A."/>
            <person name="Benoit I."/>
            <person name="Boyd A."/>
            <person name="Carlson A."/>
            <person name="Copeland A."/>
            <person name="Coutinho P.M."/>
            <person name="de Vries R.P."/>
            <person name="Ferreira P."/>
            <person name="Findley K."/>
            <person name="Foster B."/>
            <person name="Gaskell J."/>
            <person name="Glotzer D."/>
            <person name="Gorecki P."/>
            <person name="Heitman J."/>
            <person name="Hesse C."/>
            <person name="Hori C."/>
            <person name="Igarashi K."/>
            <person name="Jurgens J.A."/>
            <person name="Kallen N."/>
            <person name="Kersten P."/>
            <person name="Kohler A."/>
            <person name="Kuees U."/>
            <person name="Kumar T.K.A."/>
            <person name="Kuo A."/>
            <person name="LaButti K."/>
            <person name="Larrondo L.F."/>
            <person name="Lindquist E."/>
            <person name="Ling A."/>
            <person name="Lombard V."/>
            <person name="Lucas S."/>
            <person name="Lundell T."/>
            <person name="Martin R."/>
            <person name="McLaughlin D.J."/>
            <person name="Morgenstern I."/>
            <person name="Morin E."/>
            <person name="Murat C."/>
            <person name="Nagy L.G."/>
            <person name="Nolan M."/>
            <person name="Ohm R.A."/>
            <person name="Patyshakuliyeva A."/>
            <person name="Rokas A."/>
            <person name="Ruiz-Duenas F.J."/>
            <person name="Sabat G."/>
            <person name="Salamov A."/>
            <person name="Samejima M."/>
            <person name="Schmutz J."/>
            <person name="Slot J.C."/>
            <person name="St John F."/>
            <person name="Stenlid J."/>
            <person name="Sun H."/>
            <person name="Sun S."/>
            <person name="Syed K."/>
            <person name="Tsang A."/>
            <person name="Wiebenga A."/>
            <person name="Young D."/>
            <person name="Pisabarro A."/>
            <person name="Eastwood D.C."/>
            <person name="Martin F."/>
            <person name="Cullen D."/>
            <person name="Grigoriev I.V."/>
            <person name="Hibbett D.S."/>
        </authorList>
    </citation>
    <scope>NUCLEOTIDE SEQUENCE</scope>
    <source>
        <strain evidence="2">FP-58527</strain>
    </source>
</reference>
<evidence type="ECO:0000313" key="1">
    <source>
        <dbReference type="EMBL" id="EPS94216.1"/>
    </source>
</evidence>
<dbReference type="EMBL" id="KE504241">
    <property type="protein sequence ID" value="EPS94216.1"/>
    <property type="molecule type" value="Genomic_DNA"/>
</dbReference>
<name>S8DL23_FOMSC</name>
<organism evidence="1 2">
    <name type="scientific">Fomitopsis schrenkii</name>
    <name type="common">Brown rot fungus</name>
    <dbReference type="NCBI Taxonomy" id="2126942"/>
    <lineage>
        <taxon>Eukaryota</taxon>
        <taxon>Fungi</taxon>
        <taxon>Dikarya</taxon>
        <taxon>Basidiomycota</taxon>
        <taxon>Agaricomycotina</taxon>
        <taxon>Agaricomycetes</taxon>
        <taxon>Polyporales</taxon>
        <taxon>Fomitopsis</taxon>
    </lineage>
</organism>
<gene>
    <name evidence="1" type="ORF">FOMPIDRAFT_1020186</name>
</gene>